<evidence type="ECO:0000313" key="2">
    <source>
        <dbReference type="Proteomes" id="UP000233551"/>
    </source>
</evidence>
<accession>A0A2I0H5G6</accession>
<dbReference type="InterPro" id="IPR011009">
    <property type="entry name" value="Kinase-like_dom_sf"/>
</dbReference>
<evidence type="ECO:0000313" key="1">
    <source>
        <dbReference type="EMBL" id="PKH99132.1"/>
    </source>
</evidence>
<feature type="non-terminal residue" evidence="1">
    <location>
        <position position="81"/>
    </location>
</feature>
<organism evidence="1 2">
    <name type="scientific">Punica granatum</name>
    <name type="common">Pomegranate</name>
    <dbReference type="NCBI Taxonomy" id="22663"/>
    <lineage>
        <taxon>Eukaryota</taxon>
        <taxon>Viridiplantae</taxon>
        <taxon>Streptophyta</taxon>
        <taxon>Embryophyta</taxon>
        <taxon>Tracheophyta</taxon>
        <taxon>Spermatophyta</taxon>
        <taxon>Magnoliopsida</taxon>
        <taxon>eudicotyledons</taxon>
        <taxon>Gunneridae</taxon>
        <taxon>Pentapetalae</taxon>
        <taxon>rosids</taxon>
        <taxon>malvids</taxon>
        <taxon>Myrtales</taxon>
        <taxon>Lythraceae</taxon>
        <taxon>Punica</taxon>
    </lineage>
</organism>
<evidence type="ECO:0008006" key="3">
    <source>
        <dbReference type="Google" id="ProtNLM"/>
    </source>
</evidence>
<protein>
    <recommendedName>
        <fullName evidence="3">Serine-threonine/tyrosine-protein kinase catalytic domain-containing protein</fullName>
    </recommendedName>
</protein>
<reference evidence="1 2" key="1">
    <citation type="submission" date="2017-11" db="EMBL/GenBank/DDBJ databases">
        <title>De-novo sequencing of pomegranate (Punica granatum L.) genome.</title>
        <authorList>
            <person name="Akparov Z."/>
            <person name="Amiraslanov A."/>
            <person name="Hajiyeva S."/>
            <person name="Abbasov M."/>
            <person name="Kaur K."/>
            <person name="Hamwieh A."/>
            <person name="Solovyev V."/>
            <person name="Salamov A."/>
            <person name="Braich B."/>
            <person name="Kosarev P."/>
            <person name="Mahmoud A."/>
            <person name="Hajiyev E."/>
            <person name="Babayeva S."/>
            <person name="Izzatullayeva V."/>
            <person name="Mammadov A."/>
            <person name="Mammadov A."/>
            <person name="Sharifova S."/>
            <person name="Ojaghi J."/>
            <person name="Eynullazada K."/>
            <person name="Bayramov B."/>
            <person name="Abdulazimova A."/>
            <person name="Shahmuradov I."/>
        </authorList>
    </citation>
    <scope>NUCLEOTIDE SEQUENCE [LARGE SCALE GENOMIC DNA]</scope>
    <source>
        <strain evidence="2">cv. AG2017</strain>
        <tissue evidence="1">Leaf</tissue>
    </source>
</reference>
<sequence>YGAGAEVSTNGDVHSYGILVLEMFTGKRPTDNMFSDGLNLHLFAKAAFPERVLQIIDPLLLQESHDEDDGLDIRRTRRSHD</sequence>
<comment type="caution">
    <text evidence="1">The sequence shown here is derived from an EMBL/GenBank/DDBJ whole genome shotgun (WGS) entry which is preliminary data.</text>
</comment>
<dbReference type="GO" id="GO:0016020">
    <property type="term" value="C:membrane"/>
    <property type="evidence" value="ECO:0007669"/>
    <property type="project" value="TreeGrafter"/>
</dbReference>
<dbReference type="PANTHER" id="PTHR48055">
    <property type="entry name" value="LEUCINE-RICH REPEAT RECEPTOR PROTEIN KINASE EMS1"/>
    <property type="match status" value="1"/>
</dbReference>
<dbReference type="AlphaFoldDB" id="A0A2I0H5G6"/>
<dbReference type="InterPro" id="IPR051564">
    <property type="entry name" value="LRR_receptor-like_kinase"/>
</dbReference>
<dbReference type="SUPFAM" id="SSF56112">
    <property type="entry name" value="Protein kinase-like (PK-like)"/>
    <property type="match status" value="1"/>
</dbReference>
<dbReference type="EMBL" id="PGOL01041855">
    <property type="protein sequence ID" value="PKH99132.1"/>
    <property type="molecule type" value="Genomic_DNA"/>
</dbReference>
<dbReference type="PANTHER" id="PTHR48055:SF55">
    <property type="entry name" value="PROTEIN KINASE DOMAIN-CONTAINING PROTEIN"/>
    <property type="match status" value="1"/>
</dbReference>
<gene>
    <name evidence="1" type="ORF">CRG98_049673</name>
</gene>
<proteinExistence type="predicted"/>
<name>A0A2I0H5G6_PUNGR</name>
<dbReference type="Proteomes" id="UP000233551">
    <property type="component" value="Unassembled WGS sequence"/>
</dbReference>
<feature type="non-terminal residue" evidence="1">
    <location>
        <position position="1"/>
    </location>
</feature>
<dbReference type="Gene3D" id="1.10.510.10">
    <property type="entry name" value="Transferase(Phosphotransferase) domain 1"/>
    <property type="match status" value="1"/>
</dbReference>
<keyword evidence="2" id="KW-1185">Reference proteome</keyword>
<dbReference type="STRING" id="22663.A0A2I0H5G6"/>